<dbReference type="AlphaFoldDB" id="A0A6N3G4R1"/>
<feature type="transmembrane region" description="Helical" evidence="1">
    <location>
        <begin position="145"/>
        <end position="167"/>
    </location>
</feature>
<dbReference type="RefSeq" id="WP_156627436.1">
    <property type="nucleotide sequence ID" value="NZ_CACRTO010000044.1"/>
</dbReference>
<evidence type="ECO:0000256" key="1">
    <source>
        <dbReference type="SAM" id="Phobius"/>
    </source>
</evidence>
<keyword evidence="1" id="KW-1133">Transmembrane helix</keyword>
<proteinExistence type="predicted"/>
<name>A0A6N3G4R1_9CLOT</name>
<evidence type="ECO:0000313" key="2">
    <source>
        <dbReference type="EMBL" id="VYU59101.1"/>
    </source>
</evidence>
<organism evidence="2">
    <name type="scientific">Clostridium tertium</name>
    <dbReference type="NCBI Taxonomy" id="1559"/>
    <lineage>
        <taxon>Bacteria</taxon>
        <taxon>Bacillati</taxon>
        <taxon>Bacillota</taxon>
        <taxon>Clostridia</taxon>
        <taxon>Eubacteriales</taxon>
        <taxon>Clostridiaceae</taxon>
        <taxon>Clostridium</taxon>
    </lineage>
</organism>
<gene>
    <name evidence="2" type="ORF">CTLFYP3_02997</name>
</gene>
<feature type="transmembrane region" description="Helical" evidence="1">
    <location>
        <begin position="188"/>
        <end position="208"/>
    </location>
</feature>
<dbReference type="EMBL" id="CACRTO010000044">
    <property type="protein sequence ID" value="VYU59101.1"/>
    <property type="molecule type" value="Genomic_DNA"/>
</dbReference>
<evidence type="ECO:0008006" key="3">
    <source>
        <dbReference type="Google" id="ProtNLM"/>
    </source>
</evidence>
<reference evidence="2" key="1">
    <citation type="submission" date="2019-11" db="EMBL/GenBank/DDBJ databases">
        <authorList>
            <person name="Feng L."/>
        </authorList>
    </citation>
    <scope>NUCLEOTIDE SEQUENCE</scope>
    <source>
        <strain evidence="2">CTertiumLFYP3</strain>
    </source>
</reference>
<feature type="transmembrane region" description="Helical" evidence="1">
    <location>
        <begin position="119"/>
        <end position="139"/>
    </location>
</feature>
<protein>
    <recommendedName>
        <fullName evidence="3">DUF2812 domain-containing protein</fullName>
    </recommendedName>
</protein>
<feature type="transmembrane region" description="Helical" evidence="1">
    <location>
        <begin position="214"/>
        <end position="232"/>
    </location>
</feature>
<dbReference type="Pfam" id="PF11193">
    <property type="entry name" value="DUF2812"/>
    <property type="match status" value="1"/>
</dbReference>
<dbReference type="InterPro" id="IPR021359">
    <property type="entry name" value="DUF2812"/>
</dbReference>
<accession>A0A6N3G4R1</accession>
<sequence length="239" mass="27718">MKSKYIMISGLAFDEEGDMEKLKNYARQGWILEGITGGVFYKLKKDKPQEVIYSVDYQIGADEEYFAMFKEAGWKLVTSVGDEIYIFMAQDGAKPIYSDCESEVNKYINMRNKTKRGSLYSSLVAVALICLLIVSIIAIKPIFLIVLGLLVIDICVFIFNFMPYLAYNYRIKQIQKYGKCKEEENKMTWKLYIFAGVLFCILGILYLLEKKYFAIFYIILGIFSISSSLKYYKKYKKSL</sequence>
<keyword evidence="1" id="KW-0472">Membrane</keyword>
<keyword evidence="1" id="KW-0812">Transmembrane</keyword>